<dbReference type="InterPro" id="IPR005135">
    <property type="entry name" value="Endo/exonuclease/phosphatase"/>
</dbReference>
<feature type="domain" description="Endonuclease/exonuclease/phosphatase" evidence="1">
    <location>
        <begin position="31"/>
        <end position="167"/>
    </location>
</feature>
<gene>
    <name evidence="2" type="ORF">ISU07_03125</name>
</gene>
<evidence type="ECO:0000259" key="1">
    <source>
        <dbReference type="Pfam" id="PF03372"/>
    </source>
</evidence>
<name>A0A930V8Y3_9ACTN</name>
<dbReference type="Pfam" id="PF03372">
    <property type="entry name" value="Exo_endo_phos"/>
    <property type="match status" value="1"/>
</dbReference>
<dbReference type="EMBL" id="JADKPN010000001">
    <property type="protein sequence ID" value="MBF4762107.1"/>
    <property type="molecule type" value="Genomic_DNA"/>
</dbReference>
<dbReference type="InterPro" id="IPR036691">
    <property type="entry name" value="Endo/exonu/phosph_ase_sf"/>
</dbReference>
<accession>A0A930V8Y3</accession>
<sequence length="184" mass="20009">MGMWGHRTEAEMCPRRSWAAVFSHRVLEPLEDPHPASAAVRVGPVVFVSSILPWRSCGRASPWDGETHAERTRHTVERLAAIPHTPLIWGGDWNHALQGPERAGSIGGRGHILAAVDALGLVVPTSTLTHRIPGLSPIDHVAVPRTASVQEVERVPAEHQKKWLSDHDLYIVTVGEVDPATAAP</sequence>
<evidence type="ECO:0000313" key="2">
    <source>
        <dbReference type="EMBL" id="MBF4762107.1"/>
    </source>
</evidence>
<evidence type="ECO:0000313" key="3">
    <source>
        <dbReference type="Proteomes" id="UP000640489"/>
    </source>
</evidence>
<keyword evidence="3" id="KW-1185">Reference proteome</keyword>
<organism evidence="2 3">
    <name type="scientific">Nocardioides islandensis</name>
    <dbReference type="NCBI Taxonomy" id="433663"/>
    <lineage>
        <taxon>Bacteria</taxon>
        <taxon>Bacillati</taxon>
        <taxon>Actinomycetota</taxon>
        <taxon>Actinomycetes</taxon>
        <taxon>Propionibacteriales</taxon>
        <taxon>Nocardioidaceae</taxon>
        <taxon>Nocardioides</taxon>
    </lineage>
</organism>
<dbReference type="GO" id="GO:0004519">
    <property type="term" value="F:endonuclease activity"/>
    <property type="evidence" value="ECO:0007669"/>
    <property type="project" value="UniProtKB-KW"/>
</dbReference>
<dbReference type="Gene3D" id="3.60.10.10">
    <property type="entry name" value="Endonuclease/exonuclease/phosphatase"/>
    <property type="match status" value="1"/>
</dbReference>
<proteinExistence type="predicted"/>
<dbReference type="SUPFAM" id="SSF56219">
    <property type="entry name" value="DNase I-like"/>
    <property type="match status" value="1"/>
</dbReference>
<dbReference type="Proteomes" id="UP000640489">
    <property type="component" value="Unassembled WGS sequence"/>
</dbReference>
<dbReference type="AlphaFoldDB" id="A0A930V8Y3"/>
<keyword evidence="2" id="KW-0255">Endonuclease</keyword>
<keyword evidence="2" id="KW-0378">Hydrolase</keyword>
<protein>
    <submittedName>
        <fullName evidence="2">Endonuclease/exonuclease/phosphatase family protein</fullName>
    </submittedName>
</protein>
<reference evidence="2" key="1">
    <citation type="submission" date="2020-11" db="EMBL/GenBank/DDBJ databases">
        <title>Nocardioides sp. nov., isolated from Soil of Cynanchum wilfordii Hemsley rhizosphere.</title>
        <authorList>
            <person name="Lee J.-S."/>
            <person name="Suh M.K."/>
            <person name="Kim J.-S."/>
        </authorList>
    </citation>
    <scope>NUCLEOTIDE SEQUENCE</scope>
    <source>
        <strain evidence="2">KCTC 19275</strain>
    </source>
</reference>
<comment type="caution">
    <text evidence="2">The sequence shown here is derived from an EMBL/GenBank/DDBJ whole genome shotgun (WGS) entry which is preliminary data.</text>
</comment>
<keyword evidence="2" id="KW-0540">Nuclease</keyword>